<dbReference type="SMART" id="SM00408">
    <property type="entry name" value="IGc2"/>
    <property type="match status" value="5"/>
</dbReference>
<proteinExistence type="predicted"/>
<feature type="domain" description="Ig-like" evidence="1">
    <location>
        <begin position="379"/>
        <end position="461"/>
    </location>
</feature>
<dbReference type="EMBL" id="CAXKWB010029850">
    <property type="protein sequence ID" value="CAL4136598.1"/>
    <property type="molecule type" value="Genomic_DNA"/>
</dbReference>
<dbReference type="InterPro" id="IPR003599">
    <property type="entry name" value="Ig_sub"/>
</dbReference>
<dbReference type="Pfam" id="PF07686">
    <property type="entry name" value="V-set"/>
    <property type="match status" value="1"/>
</dbReference>
<dbReference type="Gene3D" id="2.60.40.10">
    <property type="entry name" value="Immunoglobulins"/>
    <property type="match status" value="5"/>
</dbReference>
<accession>A0AAV2RS21</accession>
<protein>
    <recommendedName>
        <fullName evidence="1">Ig-like domain-containing protein</fullName>
    </recommendedName>
</protein>
<dbReference type="Pfam" id="PF07679">
    <property type="entry name" value="I-set"/>
    <property type="match status" value="2"/>
</dbReference>
<gene>
    <name evidence="2" type="ORF">MNOR_LOCUS27833</name>
</gene>
<dbReference type="SUPFAM" id="SSF48726">
    <property type="entry name" value="Immunoglobulin"/>
    <property type="match status" value="5"/>
</dbReference>
<keyword evidence="3" id="KW-1185">Reference proteome</keyword>
<name>A0AAV2RS21_MEGNR</name>
<dbReference type="InterPro" id="IPR003598">
    <property type="entry name" value="Ig_sub2"/>
</dbReference>
<dbReference type="PANTHER" id="PTHR21261">
    <property type="entry name" value="BEAT PROTEIN"/>
    <property type="match status" value="1"/>
</dbReference>
<feature type="domain" description="Ig-like" evidence="1">
    <location>
        <begin position="273"/>
        <end position="360"/>
    </location>
</feature>
<sequence>RILKNATMKLPVEVRFQGVLLFLAAAIHVGYTAKLKLLAPEDASEGEDVSLVCEYAIQEKDIYSIKWYKGSREFFRVTPGEVPERQVFKVSGVKIDLEDGLSGSRKVTLKDSESRTTGRYRCELVLKPLSFNQTLKSKAVKIIVKPLQVLVGSLDSPQYLRRGVNGHLICACGEELKEDGASVLVWLFAERNGNQKEFARMTPAQQPQHRQPKEDIKYARKKGINVDVSQSNTERLVLKRVGRRTSGTYVCQVIKEESVMCAHTASIRVIDAPVMGPFSFPPSISVGRPVSAICSAAEGHRPFSISFKKDGVPLKREFVMTLDGFSSQLLIPVTTLEDSGVYTCSASNPVGRATTTAKLTVLRRLRIKSLVVPSVAKRGTDANLYCNFAPLMDAHTVTWIANSVPIFAFYLHNNTKEFLKETSLTVNVDKSDGTVLSLHNVQPQHSGDYTCKVEGSHAHLNGVQDKKKQHMSVTETGMEAEVQILSLDVPSHIVKGKDVELYCEFDLLKYSLYEVNWYHNGDTVFRHVPQNKEEPKVVYPKEGINVDREWSSANYLSLQDIGIAASGTYSCEATINGSPFTTASKSANMAVIESSFVMDIIVPKEVAEGEDTDMRCEFQDRSAATLSWFHDDKIFLKASLNGRRFKFLHVSPDMNIDEDASTARLVVLRNVSQSHSGIYRCEVTTSPDLKVAVRSATMAVRGSHVILGSQEGPQYLLQARLHCLAPVISLDGLKLL</sequence>
<evidence type="ECO:0000313" key="2">
    <source>
        <dbReference type="EMBL" id="CAL4136598.1"/>
    </source>
</evidence>
<dbReference type="PROSITE" id="PS50835">
    <property type="entry name" value="IG_LIKE"/>
    <property type="match status" value="5"/>
</dbReference>
<dbReference type="InterPro" id="IPR013098">
    <property type="entry name" value="Ig_I-set"/>
</dbReference>
<dbReference type="InterPro" id="IPR013106">
    <property type="entry name" value="Ig_V-set"/>
</dbReference>
<dbReference type="AlphaFoldDB" id="A0AAV2RS21"/>
<dbReference type="Proteomes" id="UP001497623">
    <property type="component" value="Unassembled WGS sequence"/>
</dbReference>
<evidence type="ECO:0000259" key="1">
    <source>
        <dbReference type="PROSITE" id="PS50835"/>
    </source>
</evidence>
<reference evidence="2 3" key="1">
    <citation type="submission" date="2024-05" db="EMBL/GenBank/DDBJ databases">
        <authorList>
            <person name="Wallberg A."/>
        </authorList>
    </citation>
    <scope>NUCLEOTIDE SEQUENCE [LARGE SCALE GENOMIC DNA]</scope>
</reference>
<feature type="domain" description="Ig-like" evidence="1">
    <location>
        <begin position="480"/>
        <end position="588"/>
    </location>
</feature>
<dbReference type="PANTHER" id="PTHR21261:SF15">
    <property type="entry name" value="BEATEN PATH IIIA, ISOFORM D-RELATED"/>
    <property type="match status" value="1"/>
</dbReference>
<feature type="domain" description="Ig-like" evidence="1">
    <location>
        <begin position="594"/>
        <end position="699"/>
    </location>
</feature>
<dbReference type="InterPro" id="IPR036179">
    <property type="entry name" value="Ig-like_dom_sf"/>
</dbReference>
<dbReference type="CDD" id="cd00096">
    <property type="entry name" value="Ig"/>
    <property type="match status" value="1"/>
</dbReference>
<feature type="domain" description="Ig-like" evidence="1">
    <location>
        <begin position="11"/>
        <end position="141"/>
    </location>
</feature>
<dbReference type="InterPro" id="IPR013783">
    <property type="entry name" value="Ig-like_fold"/>
</dbReference>
<organism evidence="2 3">
    <name type="scientific">Meganyctiphanes norvegica</name>
    <name type="common">Northern krill</name>
    <name type="synonym">Thysanopoda norvegica</name>
    <dbReference type="NCBI Taxonomy" id="48144"/>
    <lineage>
        <taxon>Eukaryota</taxon>
        <taxon>Metazoa</taxon>
        <taxon>Ecdysozoa</taxon>
        <taxon>Arthropoda</taxon>
        <taxon>Crustacea</taxon>
        <taxon>Multicrustacea</taxon>
        <taxon>Malacostraca</taxon>
        <taxon>Eumalacostraca</taxon>
        <taxon>Eucarida</taxon>
        <taxon>Euphausiacea</taxon>
        <taxon>Euphausiidae</taxon>
        <taxon>Meganyctiphanes</taxon>
    </lineage>
</organism>
<dbReference type="SMART" id="SM00409">
    <property type="entry name" value="IG"/>
    <property type="match status" value="6"/>
</dbReference>
<evidence type="ECO:0000313" key="3">
    <source>
        <dbReference type="Proteomes" id="UP001497623"/>
    </source>
</evidence>
<dbReference type="InterPro" id="IPR007110">
    <property type="entry name" value="Ig-like_dom"/>
</dbReference>
<comment type="caution">
    <text evidence="2">The sequence shown here is derived from an EMBL/GenBank/DDBJ whole genome shotgun (WGS) entry which is preliminary data.</text>
</comment>
<feature type="non-terminal residue" evidence="2">
    <location>
        <position position="1"/>
    </location>
</feature>